<dbReference type="SUPFAM" id="SSF56784">
    <property type="entry name" value="HAD-like"/>
    <property type="match status" value="1"/>
</dbReference>
<protein>
    <submittedName>
        <fullName evidence="3">(S)-2-haloacid dehalogenase</fullName>
        <ecNumber evidence="3">3.8.1.2</ecNumber>
    </submittedName>
</protein>
<dbReference type="SFLD" id="SFLDG01129">
    <property type="entry name" value="C1.5:_HAD__Beta-PGM__Phosphata"/>
    <property type="match status" value="1"/>
</dbReference>
<dbReference type="EC" id="3.8.1.2" evidence="3"/>
<dbReference type="SFLD" id="SFLDS00003">
    <property type="entry name" value="Haloacid_Dehalogenase"/>
    <property type="match status" value="1"/>
</dbReference>
<dbReference type="InterPro" id="IPR051540">
    <property type="entry name" value="S-2-haloacid_dehalogenase"/>
</dbReference>
<dbReference type="InterPro" id="IPR036412">
    <property type="entry name" value="HAD-like_sf"/>
</dbReference>
<dbReference type="GO" id="GO:0018784">
    <property type="term" value="F:(S)-2-haloacid dehalogenase activity"/>
    <property type="evidence" value="ECO:0007669"/>
    <property type="project" value="UniProtKB-EC"/>
</dbReference>
<dbReference type="RefSeq" id="WP_198000158.1">
    <property type="nucleotide sequence ID" value="NZ_CP036269.1"/>
</dbReference>
<dbReference type="InterPro" id="IPR006311">
    <property type="entry name" value="TAT_signal"/>
</dbReference>
<keyword evidence="4" id="KW-1185">Reference proteome</keyword>
<dbReference type="PROSITE" id="PS51318">
    <property type="entry name" value="TAT"/>
    <property type="match status" value="1"/>
</dbReference>
<keyword evidence="2 3" id="KW-0378">Hydrolase</keyword>
<name>A0A517RN28_9PLAN</name>
<dbReference type="InterPro" id="IPR006439">
    <property type="entry name" value="HAD-SF_hydro_IA"/>
</dbReference>
<dbReference type="InterPro" id="IPR023214">
    <property type="entry name" value="HAD_sf"/>
</dbReference>
<reference evidence="3 4" key="1">
    <citation type="submission" date="2019-02" db="EMBL/GenBank/DDBJ databases">
        <title>Deep-cultivation of Planctomycetes and their phenomic and genomic characterization uncovers novel biology.</title>
        <authorList>
            <person name="Wiegand S."/>
            <person name="Jogler M."/>
            <person name="Boedeker C."/>
            <person name="Pinto D."/>
            <person name="Vollmers J."/>
            <person name="Rivas-Marin E."/>
            <person name="Kohn T."/>
            <person name="Peeters S.H."/>
            <person name="Heuer A."/>
            <person name="Rast P."/>
            <person name="Oberbeckmann S."/>
            <person name="Bunk B."/>
            <person name="Jeske O."/>
            <person name="Meyerdierks A."/>
            <person name="Storesund J.E."/>
            <person name="Kallscheuer N."/>
            <person name="Luecker S."/>
            <person name="Lage O.M."/>
            <person name="Pohl T."/>
            <person name="Merkel B.J."/>
            <person name="Hornburger P."/>
            <person name="Mueller R.-W."/>
            <person name="Bruemmer F."/>
            <person name="Labrenz M."/>
            <person name="Spormann A.M."/>
            <person name="Op den Camp H."/>
            <person name="Overmann J."/>
            <person name="Amann R."/>
            <person name="Jetten M.S.M."/>
            <person name="Mascher T."/>
            <person name="Medema M.H."/>
            <person name="Devos D.P."/>
            <person name="Kaster A.-K."/>
            <person name="Ovreas L."/>
            <person name="Rohde M."/>
            <person name="Galperin M.Y."/>
            <person name="Jogler C."/>
        </authorList>
    </citation>
    <scope>NUCLEOTIDE SEQUENCE [LARGE SCALE GENOMIC DNA]</scope>
    <source>
        <strain evidence="3 4">Pan241w</strain>
    </source>
</reference>
<comment type="similarity">
    <text evidence="1">Belongs to the HAD-like hydrolase superfamily. S-2-haloalkanoic acid dehalogenase family.</text>
</comment>
<dbReference type="Gene3D" id="1.10.150.240">
    <property type="entry name" value="Putative phosphatase, domain 2"/>
    <property type="match status" value="1"/>
</dbReference>
<dbReference type="EMBL" id="CP036269">
    <property type="protein sequence ID" value="QDT45281.1"/>
    <property type="molecule type" value="Genomic_DNA"/>
</dbReference>
<dbReference type="KEGG" id="gaz:Pan241w_54010"/>
<organism evidence="3 4">
    <name type="scientific">Gimesia alba</name>
    <dbReference type="NCBI Taxonomy" id="2527973"/>
    <lineage>
        <taxon>Bacteria</taxon>
        <taxon>Pseudomonadati</taxon>
        <taxon>Planctomycetota</taxon>
        <taxon>Planctomycetia</taxon>
        <taxon>Planctomycetales</taxon>
        <taxon>Planctomycetaceae</taxon>
        <taxon>Gimesia</taxon>
    </lineage>
</organism>
<dbReference type="CDD" id="cd02588">
    <property type="entry name" value="HAD_L2-DEX"/>
    <property type="match status" value="1"/>
</dbReference>
<evidence type="ECO:0000256" key="1">
    <source>
        <dbReference type="ARBA" id="ARBA00008106"/>
    </source>
</evidence>
<dbReference type="NCBIfam" id="TIGR01493">
    <property type="entry name" value="HAD-SF-IA-v2"/>
    <property type="match status" value="1"/>
</dbReference>
<evidence type="ECO:0000313" key="4">
    <source>
        <dbReference type="Proteomes" id="UP000317171"/>
    </source>
</evidence>
<evidence type="ECO:0000256" key="2">
    <source>
        <dbReference type="ARBA" id="ARBA00022801"/>
    </source>
</evidence>
<dbReference type="PANTHER" id="PTHR43316">
    <property type="entry name" value="HYDROLASE, HALOACID DELAHOGENASE-RELATED"/>
    <property type="match status" value="1"/>
</dbReference>
<gene>
    <name evidence="3" type="ORF">Pan241w_54010</name>
</gene>
<dbReference type="Gene3D" id="3.40.50.1000">
    <property type="entry name" value="HAD superfamily/HAD-like"/>
    <property type="match status" value="1"/>
</dbReference>
<dbReference type="PRINTS" id="PR00413">
    <property type="entry name" value="HADHALOGNASE"/>
</dbReference>
<accession>A0A517RN28</accession>
<dbReference type="InterPro" id="IPR006328">
    <property type="entry name" value="2-HAD"/>
</dbReference>
<proteinExistence type="inferred from homology"/>
<dbReference type="Pfam" id="PF00702">
    <property type="entry name" value="Hydrolase"/>
    <property type="match status" value="1"/>
</dbReference>
<evidence type="ECO:0000313" key="3">
    <source>
        <dbReference type="EMBL" id="QDT45281.1"/>
    </source>
</evidence>
<sequence>MSPAHQSNSTPITANSRRHFLATGAGVAAGMLPTYVSAQEQQEPTMNSRPKCLFFDVNETLLDLEAMKASVANALGGRPDLLPLWFTTMLQHSLVATVGDHYDDFGVIGAATLQMVARNEGIELTDEAAKQAIAPIRSLPPHPDVKPALEQLKQAGFRIVTLTNSSQAGVDTQMKNAGLYDLFETRLSIEELQMFKPHSHVYKWAARKMKVKPEDCMLIAAHGWDIAGALWAGWRGAFVSRPGAQLYPLAKQPEIIEPNLQHVAAQLLQLGTDCCP</sequence>
<dbReference type="InterPro" id="IPR023198">
    <property type="entry name" value="PGP-like_dom2"/>
</dbReference>
<dbReference type="NCBIfam" id="TIGR01428">
    <property type="entry name" value="HAD_type_II"/>
    <property type="match status" value="1"/>
</dbReference>
<dbReference type="PANTHER" id="PTHR43316:SF3">
    <property type="entry name" value="HALOACID DEHALOGENASE, TYPE II (AFU_ORTHOLOGUE AFUA_2G07750)-RELATED"/>
    <property type="match status" value="1"/>
</dbReference>
<dbReference type="Proteomes" id="UP000317171">
    <property type="component" value="Chromosome"/>
</dbReference>
<dbReference type="AlphaFoldDB" id="A0A517RN28"/>